<protein>
    <submittedName>
        <fullName evidence="2">Tpr-related protein family member, putative</fullName>
    </submittedName>
</protein>
<feature type="transmembrane region" description="Helical" evidence="1">
    <location>
        <begin position="638"/>
        <end position="658"/>
    </location>
</feature>
<dbReference type="RefSeq" id="XP_952979.1">
    <property type="nucleotide sequence ID" value="XM_947886.1"/>
</dbReference>
<dbReference type="GeneID" id="3862787"/>
<feature type="transmembrane region" description="Helical" evidence="1">
    <location>
        <begin position="125"/>
        <end position="146"/>
    </location>
</feature>
<accession>Q4U9Z9</accession>
<evidence type="ECO:0000256" key="1">
    <source>
        <dbReference type="SAM" id="Phobius"/>
    </source>
</evidence>
<feature type="transmembrane region" description="Helical" evidence="1">
    <location>
        <begin position="47"/>
        <end position="69"/>
    </location>
</feature>
<dbReference type="InParanoid" id="Q4U9Z9"/>
<evidence type="ECO:0000313" key="3">
    <source>
        <dbReference type="Proteomes" id="UP000001950"/>
    </source>
</evidence>
<name>Q4U9Z9_THEAN</name>
<dbReference type="OrthoDB" id="364817at2759"/>
<keyword evidence="3" id="KW-1185">Reference proteome</keyword>
<proteinExistence type="predicted"/>
<organism evidence="2 3">
    <name type="scientific">Theileria annulata</name>
    <dbReference type="NCBI Taxonomy" id="5874"/>
    <lineage>
        <taxon>Eukaryota</taxon>
        <taxon>Sar</taxon>
        <taxon>Alveolata</taxon>
        <taxon>Apicomplexa</taxon>
        <taxon>Aconoidasida</taxon>
        <taxon>Piroplasmida</taxon>
        <taxon>Theileriidae</taxon>
        <taxon>Theileria</taxon>
    </lineage>
</organism>
<dbReference type="VEuPathDB" id="PiroplasmaDB:TA07765"/>
<dbReference type="EMBL" id="CR940353">
    <property type="protein sequence ID" value="CAI76354.1"/>
    <property type="molecule type" value="Genomic_DNA"/>
</dbReference>
<keyword evidence="1" id="KW-1133">Transmembrane helix</keyword>
<keyword evidence="1" id="KW-0812">Transmembrane</keyword>
<dbReference type="Proteomes" id="UP000001950">
    <property type="component" value="Chromosome 4"/>
</dbReference>
<sequence length="750" mass="83314">MGFGDNPVKCAAYTFAGLSMMLNIRLAYSSAPYALIRFKLPENLFGVFVRTIAGALELWCLPSMTIGNIMDFVRKRMPFLSPEKKIMDSIVCYSSIVCMWSDFITYVILLFVYLSGGDQGSLTAYYWVISASGFIFGINMVLLYAMEFQYFPYYLAGENSFPAVTSIIHYLATLMFGNRRKYNSDFLIVHIDIWVAILISFTTAVLWTSCYHSEDKDKFPSDSNQRVCKILTVTADSTTELTYSIGQDWNADSHATNPPCGRKKSVAYWLHLVPPSLMVLVGMGLIYTIYPAIAPGMTVPFYLIDKVDIVIQVLTAFPPVIIKILPLIDERINPFVNMGNWGNYHAKQCKNNTTKAPTCNCRTGDSLTIYTSATLKVTQSDTDNKLTSATLTLNGGNPGTPLTYPFPVGNQPTLSSSGNITSKFKLQETDITITQGNYKVTATLITTASKAADLTKLKGGGGVTLTLSGNLNSASNTLTLKKGDKPITSTNKTLNKDETIKLTGTIGSTNSTTIEATGKITTGGTLSDNTATVNLTGGLKASNLNLSITGGGNTLTGDVEGTQYDPDEFHDKHQSTHCCYYGGKVWKWEPNPMVWCWNAFDIFIPLQIILQIIFLYSLHHRDSSIARSIINQPKMSTFLTIVYYMCHEFMLALGFSGIGSDDHILLPMQLIGAFLMVLPAFYSKGYVIEYKRHDPNHWPTEGMTPWNAFCYWLKMSSKNTNKLLLDVFTTDLQDYLLFLFIFTTFKIHSV</sequence>
<dbReference type="AlphaFoldDB" id="Q4U9Z9"/>
<evidence type="ECO:0000313" key="2">
    <source>
        <dbReference type="EMBL" id="CAI76354.1"/>
    </source>
</evidence>
<gene>
    <name evidence="2" type="ORF">TA07765</name>
</gene>
<feature type="transmembrane region" description="Helical" evidence="1">
    <location>
        <begin position="187"/>
        <end position="208"/>
    </location>
</feature>
<keyword evidence="1" id="KW-0472">Membrane</keyword>
<dbReference type="KEGG" id="tan:TA07765"/>
<reference evidence="2 3" key="1">
    <citation type="journal article" date="2005" name="Science">
        <title>Genome of the host-cell transforming parasite Theileria annulata compared with T. parva.</title>
        <authorList>
            <person name="Pain A."/>
            <person name="Renauld H."/>
            <person name="Berriman M."/>
            <person name="Murphy L."/>
            <person name="Yeats C.A."/>
            <person name="Weir W."/>
            <person name="Kerhornou A."/>
            <person name="Aslett M."/>
            <person name="Bishop R."/>
            <person name="Bouchier C."/>
            <person name="Cochet M."/>
            <person name="Coulson R.M.R."/>
            <person name="Cronin A."/>
            <person name="de Villiers E.P."/>
            <person name="Fraser A."/>
            <person name="Fosker N."/>
            <person name="Gardner M."/>
            <person name="Goble A."/>
            <person name="Griffiths-Jones S."/>
            <person name="Harris D.E."/>
            <person name="Katzer F."/>
            <person name="Larke N."/>
            <person name="Lord A."/>
            <person name="Maser P."/>
            <person name="McKellar S."/>
            <person name="Mooney P."/>
            <person name="Morton F."/>
            <person name="Nene V."/>
            <person name="O'Neil S."/>
            <person name="Price C."/>
            <person name="Quail M.A."/>
            <person name="Rabbinowitsch E."/>
            <person name="Rawlings N.D."/>
            <person name="Rutter S."/>
            <person name="Saunders D."/>
            <person name="Seeger K."/>
            <person name="Shah T."/>
            <person name="Squares R."/>
            <person name="Squares S."/>
            <person name="Tivey A."/>
            <person name="Walker A.R."/>
            <person name="Woodward J."/>
            <person name="Dobbelaere D.A.E."/>
            <person name="Langsley G."/>
            <person name="Rajandream M.A."/>
            <person name="McKeever D."/>
            <person name="Shiels B."/>
            <person name="Tait A."/>
            <person name="Barrell B.G."/>
            <person name="Hall N."/>
        </authorList>
    </citation>
    <scope>NUCLEOTIDE SEQUENCE [LARGE SCALE GENOMIC DNA]</scope>
    <source>
        <strain evidence="3">Ankara</strain>
    </source>
</reference>
<feature type="transmembrane region" description="Helical" evidence="1">
    <location>
        <begin position="266"/>
        <end position="290"/>
    </location>
</feature>
<feature type="transmembrane region" description="Helical" evidence="1">
    <location>
        <begin position="90"/>
        <end position="113"/>
    </location>
</feature>
<feature type="transmembrane region" description="Helical" evidence="1">
    <location>
        <begin position="153"/>
        <end position="175"/>
    </location>
</feature>
<feature type="transmembrane region" description="Helical" evidence="1">
    <location>
        <begin position="664"/>
        <end position="682"/>
    </location>
</feature>